<dbReference type="Pfam" id="PF05401">
    <property type="entry name" value="NodS"/>
    <property type="match status" value="1"/>
</dbReference>
<dbReference type="PANTHER" id="PTHR43464:SF49">
    <property type="entry name" value="TELLURITE METHYLTRANSFERASE"/>
    <property type="match status" value="1"/>
</dbReference>
<dbReference type="GO" id="GO:0032259">
    <property type="term" value="P:methylation"/>
    <property type="evidence" value="ECO:0007669"/>
    <property type="project" value="UniProtKB-KW"/>
</dbReference>
<dbReference type="GO" id="GO:0008757">
    <property type="term" value="F:S-adenosylmethionine-dependent methyltransferase activity"/>
    <property type="evidence" value="ECO:0007669"/>
    <property type="project" value="InterPro"/>
</dbReference>
<dbReference type="PANTHER" id="PTHR43464">
    <property type="entry name" value="METHYLTRANSFERASE"/>
    <property type="match status" value="1"/>
</dbReference>
<dbReference type="SUPFAM" id="SSF53335">
    <property type="entry name" value="S-adenosyl-L-methionine-dependent methyltransferases"/>
    <property type="match status" value="1"/>
</dbReference>
<dbReference type="Gene3D" id="3.40.50.150">
    <property type="entry name" value="Vaccinia Virus protein VP39"/>
    <property type="match status" value="1"/>
</dbReference>
<keyword evidence="5 6" id="KW-0808">Transferase</keyword>
<dbReference type="RefSeq" id="WP_105512239.1">
    <property type="nucleotide sequence ID" value="NZ_SNVI01000008.1"/>
</dbReference>
<proteinExistence type="inferred from homology"/>
<dbReference type="InterPro" id="IPR020944">
    <property type="entry name" value="NodS"/>
</dbReference>
<dbReference type="GO" id="GO:0009312">
    <property type="term" value="P:oligosaccharide biosynthetic process"/>
    <property type="evidence" value="ECO:0007669"/>
    <property type="project" value="InterPro"/>
</dbReference>
<sequence length="212" mass="23844">MAELTHQTNFELLRRELDTDDPWRLDNNPFEHERHRQMLRMALSQGSVTNALEVGCAGGAFTEKLAPHCQRLTVIDIVPRAIARTRERMMDPPHINWIVSDVQHFSTEQQFDLIVVAEVLYYLDGSVEVRAAVRNLARMLAPGGQLVFGSARDANCRRWGHVAGAETVIAILEEELVEIDRLSCVGQSLNEDCLLACFRNGTSPSCGPTYQR</sequence>
<gene>
    <name evidence="6" type="ORF">E2553_43925</name>
</gene>
<dbReference type="InterPro" id="IPR008715">
    <property type="entry name" value="SAM-MeTfrase_NodS-like"/>
</dbReference>
<evidence type="ECO:0000256" key="1">
    <source>
        <dbReference type="ARBA" id="ARBA00002707"/>
    </source>
</evidence>
<evidence type="ECO:0000256" key="2">
    <source>
        <dbReference type="ARBA" id="ARBA00009103"/>
    </source>
</evidence>
<dbReference type="PIRSF" id="PIRSF009310">
    <property type="entry name" value="NodS"/>
    <property type="match status" value="1"/>
</dbReference>
<dbReference type="EMBL" id="SNVI01000008">
    <property type="protein sequence ID" value="TFE36639.1"/>
    <property type="molecule type" value="Genomic_DNA"/>
</dbReference>
<keyword evidence="6" id="KW-0489">Methyltransferase</keyword>
<organism evidence="6 7">
    <name type="scientific">Paraburkholderia dipogonis</name>
    <dbReference type="NCBI Taxonomy" id="1211383"/>
    <lineage>
        <taxon>Bacteria</taxon>
        <taxon>Pseudomonadati</taxon>
        <taxon>Pseudomonadota</taxon>
        <taxon>Betaproteobacteria</taxon>
        <taxon>Burkholderiales</taxon>
        <taxon>Burkholderiaceae</taxon>
        <taxon>Paraburkholderia</taxon>
    </lineage>
</organism>
<reference evidence="6 7" key="1">
    <citation type="submission" date="2019-03" db="EMBL/GenBank/DDBJ databases">
        <title>Complete Genome Sequence of Paraburkholderia dipogonis ICMP 19430T, a Nitrogen-fixing Symbiont of the South African Invasive Legume Dipogon lignosus in New Zealand.</title>
        <authorList>
            <person name="De Meyer S.E."/>
        </authorList>
    </citation>
    <scope>NUCLEOTIDE SEQUENCE [LARGE SCALE GENOMIC DNA]</scope>
    <source>
        <strain evidence="6 7">ICMP 19430</strain>
    </source>
</reference>
<evidence type="ECO:0000313" key="6">
    <source>
        <dbReference type="EMBL" id="TFE36639.1"/>
    </source>
</evidence>
<comment type="similarity">
    <text evidence="2">Belongs to the NodS family.</text>
</comment>
<dbReference type="AlphaFoldDB" id="A0A4Y8MGT1"/>
<accession>A0A4Y8MGT1</accession>
<dbReference type="Proteomes" id="UP000297385">
    <property type="component" value="Unassembled WGS sequence"/>
</dbReference>
<comment type="caution">
    <text evidence="6">The sequence shown here is derived from an EMBL/GenBank/DDBJ whole genome shotgun (WGS) entry which is preliminary data.</text>
</comment>
<protein>
    <recommendedName>
        <fullName evidence="3">Nodulation protein S</fullName>
    </recommendedName>
</protein>
<evidence type="ECO:0000313" key="7">
    <source>
        <dbReference type="Proteomes" id="UP000297385"/>
    </source>
</evidence>
<name>A0A4Y8MGT1_9BURK</name>
<dbReference type="NCBIfam" id="NF041650">
    <property type="entry name" value="nod_mtase_NodS"/>
    <property type="match status" value="1"/>
</dbReference>
<evidence type="ECO:0000256" key="4">
    <source>
        <dbReference type="ARBA" id="ARBA00022458"/>
    </source>
</evidence>
<evidence type="ECO:0000256" key="5">
    <source>
        <dbReference type="ARBA" id="ARBA00022679"/>
    </source>
</evidence>
<comment type="function">
    <text evidence="1">SAM-utilizing methyltransferase involved in nod factor synthesis.</text>
</comment>
<dbReference type="InterPro" id="IPR029063">
    <property type="entry name" value="SAM-dependent_MTases_sf"/>
</dbReference>
<evidence type="ECO:0000256" key="3">
    <source>
        <dbReference type="ARBA" id="ARBA00014643"/>
    </source>
</evidence>
<dbReference type="CDD" id="cd02440">
    <property type="entry name" value="AdoMet_MTases"/>
    <property type="match status" value="1"/>
</dbReference>
<keyword evidence="4" id="KW-0536">Nodulation</keyword>